<protein>
    <recommendedName>
        <fullName evidence="10">Radial spoke head protein 9 homolog</fullName>
    </recommendedName>
</protein>
<dbReference type="PANTHER" id="PTHR22069">
    <property type="entry name" value="MITOCHONDRIAL RIBOSOMAL PROTEIN S18"/>
    <property type="match status" value="1"/>
</dbReference>
<keyword evidence="3" id="KW-0970">Cilium biogenesis/degradation</keyword>
<dbReference type="GO" id="GO:0005930">
    <property type="term" value="C:axoneme"/>
    <property type="evidence" value="ECO:0007669"/>
    <property type="project" value="TreeGrafter"/>
</dbReference>
<reference evidence="11" key="1">
    <citation type="journal article" date="2022" name="bioRxiv">
        <title>Sequencing and chromosome-scale assembly of the giantPleurodeles waltlgenome.</title>
        <authorList>
            <person name="Brown T."/>
            <person name="Elewa A."/>
            <person name="Iarovenko S."/>
            <person name="Subramanian E."/>
            <person name="Araus A.J."/>
            <person name="Petzold A."/>
            <person name="Susuki M."/>
            <person name="Suzuki K.-i.T."/>
            <person name="Hayashi T."/>
            <person name="Toyoda A."/>
            <person name="Oliveira C."/>
            <person name="Osipova E."/>
            <person name="Leigh N.D."/>
            <person name="Simon A."/>
            <person name="Yun M.H."/>
        </authorList>
    </citation>
    <scope>NUCLEOTIDE SEQUENCE</scope>
    <source>
        <strain evidence="11">20211129_DDA</strain>
        <tissue evidence="11">Liver</tissue>
    </source>
</reference>
<evidence type="ECO:0000256" key="1">
    <source>
        <dbReference type="ARBA" id="ARBA00004611"/>
    </source>
</evidence>
<keyword evidence="5" id="KW-0969">Cilium</keyword>
<evidence type="ECO:0000256" key="4">
    <source>
        <dbReference type="ARBA" id="ARBA00022846"/>
    </source>
</evidence>
<evidence type="ECO:0000256" key="2">
    <source>
        <dbReference type="ARBA" id="ARBA00022490"/>
    </source>
</evidence>
<organism evidence="11 12">
    <name type="scientific">Pleurodeles waltl</name>
    <name type="common">Iberian ribbed newt</name>
    <dbReference type="NCBI Taxonomy" id="8319"/>
    <lineage>
        <taxon>Eukaryota</taxon>
        <taxon>Metazoa</taxon>
        <taxon>Chordata</taxon>
        <taxon>Craniata</taxon>
        <taxon>Vertebrata</taxon>
        <taxon>Euteleostomi</taxon>
        <taxon>Amphibia</taxon>
        <taxon>Batrachia</taxon>
        <taxon>Caudata</taxon>
        <taxon>Salamandroidea</taxon>
        <taxon>Salamandridae</taxon>
        <taxon>Pleurodelinae</taxon>
        <taxon>Pleurodeles</taxon>
    </lineage>
</organism>
<sequence length="99" mass="11393">MQERLLWSLGPSHREAKALSLEQRATLRSSLLLIQRDYCYRQVLLWGRILGLRGDFFIARGEEEPGPEEEPEQLRGVKTLGCICLIPPPPHTRQQLRCA</sequence>
<keyword evidence="6" id="KW-0206">Cytoskeleton</keyword>
<dbReference type="GO" id="GO:0060091">
    <property type="term" value="C:kinocilium"/>
    <property type="evidence" value="ECO:0007669"/>
    <property type="project" value="UniProtKB-SubCell"/>
</dbReference>
<proteinExistence type="inferred from homology"/>
<keyword evidence="4" id="KW-0282">Flagellum</keyword>
<keyword evidence="2" id="KW-0963">Cytoplasm</keyword>
<dbReference type="GO" id="GO:0044458">
    <property type="term" value="P:motile cilium assembly"/>
    <property type="evidence" value="ECO:0007669"/>
    <property type="project" value="TreeGrafter"/>
</dbReference>
<dbReference type="GO" id="GO:0035082">
    <property type="term" value="P:axoneme assembly"/>
    <property type="evidence" value="ECO:0007669"/>
    <property type="project" value="InterPro"/>
</dbReference>
<dbReference type="AlphaFoldDB" id="A0AAV7UDJ8"/>
<evidence type="ECO:0000256" key="6">
    <source>
        <dbReference type="ARBA" id="ARBA00023212"/>
    </source>
</evidence>
<name>A0AAV7UDJ8_PLEWA</name>
<comment type="similarity">
    <text evidence="9">Belongs to the flagellar radial spoke RSP9 family.</text>
</comment>
<evidence type="ECO:0000313" key="12">
    <source>
        <dbReference type="Proteomes" id="UP001066276"/>
    </source>
</evidence>
<evidence type="ECO:0000313" key="11">
    <source>
        <dbReference type="EMBL" id="KAJ1186479.1"/>
    </source>
</evidence>
<dbReference type="EMBL" id="JANPWB010000005">
    <property type="protein sequence ID" value="KAJ1186479.1"/>
    <property type="molecule type" value="Genomic_DNA"/>
</dbReference>
<keyword evidence="12" id="KW-1185">Reference proteome</keyword>
<evidence type="ECO:0000256" key="9">
    <source>
        <dbReference type="ARBA" id="ARBA00038319"/>
    </source>
</evidence>
<dbReference type="PANTHER" id="PTHR22069:SF0">
    <property type="entry name" value="RADIAL SPOKE HEAD PROTEIN 9 HOMOLOG"/>
    <property type="match status" value="1"/>
</dbReference>
<evidence type="ECO:0000256" key="8">
    <source>
        <dbReference type="ARBA" id="ARBA00037822"/>
    </source>
</evidence>
<dbReference type="GO" id="GO:0060294">
    <property type="term" value="P:cilium movement involved in cell motility"/>
    <property type="evidence" value="ECO:0007669"/>
    <property type="project" value="TreeGrafter"/>
</dbReference>
<accession>A0AAV7UDJ8</accession>
<keyword evidence="7" id="KW-0966">Cell projection</keyword>
<dbReference type="InterPro" id="IPR055316">
    <property type="entry name" value="RSP9"/>
</dbReference>
<gene>
    <name evidence="11" type="ORF">NDU88_003260</name>
</gene>
<evidence type="ECO:0000256" key="3">
    <source>
        <dbReference type="ARBA" id="ARBA00022794"/>
    </source>
</evidence>
<comment type="caution">
    <text evidence="11">The sequence shown here is derived from an EMBL/GenBank/DDBJ whole genome shotgun (WGS) entry which is preliminary data.</text>
</comment>
<evidence type="ECO:0000256" key="10">
    <source>
        <dbReference type="ARBA" id="ARBA00041080"/>
    </source>
</evidence>
<dbReference type="Proteomes" id="UP001066276">
    <property type="component" value="Chromosome 3_1"/>
</dbReference>
<evidence type="ECO:0000256" key="7">
    <source>
        <dbReference type="ARBA" id="ARBA00023273"/>
    </source>
</evidence>
<comment type="subcellular location">
    <subcellularLocation>
        <location evidence="8">Cell projection</location>
        <location evidence="8">Kinocilium</location>
    </subcellularLocation>
    <subcellularLocation>
        <location evidence="1">Cytoplasm</location>
        <location evidence="1">Cytoskeleton</location>
        <location evidence="1">Flagellum axoneme</location>
    </subcellularLocation>
</comment>
<evidence type="ECO:0000256" key="5">
    <source>
        <dbReference type="ARBA" id="ARBA00023069"/>
    </source>
</evidence>